<evidence type="ECO:0000256" key="6">
    <source>
        <dbReference type="SAM" id="MobiDB-lite"/>
    </source>
</evidence>
<keyword evidence="3" id="KW-0132">Cell division</keyword>
<comment type="similarity">
    <text evidence="2">Belongs to the CLASP family.</text>
</comment>
<dbReference type="InterPro" id="IPR024395">
    <property type="entry name" value="CLASP_N_dom"/>
</dbReference>
<name>A0A0P1BDV4_9BASI</name>
<reference evidence="9" key="1">
    <citation type="submission" date="2014-09" db="EMBL/GenBank/DDBJ databases">
        <authorList>
            <person name="Sharma Rahul"/>
            <person name="Thines Marco"/>
        </authorList>
    </citation>
    <scope>NUCLEOTIDE SEQUENCE [LARGE SCALE GENOMIC DNA]</scope>
</reference>
<feature type="compositionally biased region" description="Acidic residues" evidence="6">
    <location>
        <begin position="599"/>
        <end position="609"/>
    </location>
</feature>
<dbReference type="EMBL" id="CCYA01000221">
    <property type="protein sequence ID" value="CEH13585.1"/>
    <property type="molecule type" value="Genomic_DNA"/>
</dbReference>
<dbReference type="GO" id="GO:0008017">
    <property type="term" value="F:microtubule binding"/>
    <property type="evidence" value="ECO:0007669"/>
    <property type="project" value="TreeGrafter"/>
</dbReference>
<evidence type="ECO:0000313" key="9">
    <source>
        <dbReference type="Proteomes" id="UP000054845"/>
    </source>
</evidence>
<feature type="domain" description="TOG" evidence="7">
    <location>
        <begin position="2"/>
        <end position="242"/>
    </location>
</feature>
<feature type="compositionally biased region" description="Low complexity" evidence="6">
    <location>
        <begin position="764"/>
        <end position="781"/>
    </location>
</feature>
<dbReference type="GO" id="GO:1990023">
    <property type="term" value="C:mitotic spindle midzone"/>
    <property type="evidence" value="ECO:0007669"/>
    <property type="project" value="TreeGrafter"/>
</dbReference>
<dbReference type="Gene3D" id="1.25.10.10">
    <property type="entry name" value="Leucine-rich Repeat Variant"/>
    <property type="match status" value="3"/>
</dbReference>
<dbReference type="GO" id="GO:0005815">
    <property type="term" value="C:microtubule organizing center"/>
    <property type="evidence" value="ECO:0007669"/>
    <property type="project" value="TreeGrafter"/>
</dbReference>
<feature type="domain" description="TOG" evidence="7">
    <location>
        <begin position="306"/>
        <end position="555"/>
    </location>
</feature>
<comment type="subcellular location">
    <subcellularLocation>
        <location evidence="1">Cytoplasm</location>
        <location evidence="1">Cytoskeleton</location>
        <location evidence="1">Spindle</location>
    </subcellularLocation>
</comment>
<feature type="region of interest" description="Disordered" evidence="6">
    <location>
        <begin position="735"/>
        <end position="792"/>
    </location>
</feature>
<evidence type="ECO:0000313" key="8">
    <source>
        <dbReference type="EMBL" id="CEH13585.1"/>
    </source>
</evidence>
<dbReference type="SUPFAM" id="SSF48371">
    <property type="entry name" value="ARM repeat"/>
    <property type="match status" value="1"/>
</dbReference>
<dbReference type="AlphaFoldDB" id="A0A0P1BDV4"/>
<feature type="region of interest" description="Disordered" evidence="6">
    <location>
        <begin position="544"/>
        <end position="701"/>
    </location>
</feature>
<evidence type="ECO:0000256" key="1">
    <source>
        <dbReference type="ARBA" id="ARBA00004186"/>
    </source>
</evidence>
<dbReference type="InterPro" id="IPR034085">
    <property type="entry name" value="TOG"/>
</dbReference>
<keyword evidence="9" id="KW-1185">Reference proteome</keyword>
<dbReference type="Pfam" id="PF12348">
    <property type="entry name" value="CLASP_N"/>
    <property type="match status" value="2"/>
</dbReference>
<protein>
    <submittedName>
        <fullName evidence="8">Protein stu1</fullName>
    </submittedName>
</protein>
<dbReference type="OrthoDB" id="46159at2759"/>
<dbReference type="SMART" id="SM01349">
    <property type="entry name" value="TOG"/>
    <property type="match status" value="2"/>
</dbReference>
<evidence type="ECO:0000259" key="7">
    <source>
        <dbReference type="SMART" id="SM01349"/>
    </source>
</evidence>
<organism evidence="8 9">
    <name type="scientific">Ceraceosorus bombacis</name>
    <dbReference type="NCBI Taxonomy" id="401625"/>
    <lineage>
        <taxon>Eukaryota</taxon>
        <taxon>Fungi</taxon>
        <taxon>Dikarya</taxon>
        <taxon>Basidiomycota</taxon>
        <taxon>Ustilaginomycotina</taxon>
        <taxon>Exobasidiomycetes</taxon>
        <taxon>Ceraceosorales</taxon>
        <taxon>Ceraceosoraceae</taxon>
        <taxon>Ceraceosorus</taxon>
    </lineage>
</organism>
<sequence length="1076" mass="114736">MASSSAFDEQEHAERIAENLAILDSSANDVDKRATALSLLITRLLTAPAPDPLALIDPLQKALRHSHPGLFVPALASISGLIQSIREASNAASLLCRVADKWLTAVLERIGDGKERVKSVARDALDAIAEATLASTQLSGSSSKETPSAAFMRVLKDNGLAAKSPRVREGTTTHLPILRHQVKNALQLKPILPNLVDLLSDADGPTREAARQSVVALFAPAPAAAKTDLKKELERKQVRKQTADPLLASVFAGVVEPPADLAGADGDAELQAGSAARPGISRAAPTGPQTMARGEPTPSAQDDVPMVYVASRADIERTFAPMQAIFEGKETEHNWAARETSMIKIRGILRTGTAEKLGQSLAKEIRGLGAGICKGTASLRTTLAMHSISLVGEAVVALGDELHESVVDLFFTSLFGMAGFTKKLVANAAQSAVALILQNVSYRATFLEALWGGLQEKNVAIRSFACVHLCTVLERNALNRKHQLEAHSGLETLQNFFKKALPDPNPDVRSKAREGFGRFQTVWPVEAERLLESLDPTTRKQIATAAATSQSGTANATTAKARTVSAAPPRRPGGPSSALLAAKRAASERMAQQRKEQAEAQDAEEADGDLDAHTPPTEQAGAQASNLAKPATPGNGHSIPSSASSGSASRSVKDRIAAYQTSAFAPSRASKSPESTTARPVVRPVRAQRAPAATPDHDETVQLADLSVADASVDLMESASPTPQRPTRRSLLLAQRSHAQAPRESPAKSSATSSEDTKKERLNGLSGDSGDSAAAGMATDSPQAKASSSGTSISILNNRPGVQEWVANLHAGTADLDTFKRLGALSREYKLPLPVSATPLDIEAATRGEALSNSGGGALGLQPDAEQDSERVVAAWREAQIFERLWEAIMRYLNLPSADVNLTGAALVVLRRILENQLPLISSTDKETQFLSLVFRRRLEKENVSRNACESLIDAWSSGIEPILGLGTLMSALEPALRESEASRSGRERVRKLGLYALRKLLARLPAELVEEELPRFKAFVKDAFADPNTDLRIAATDVIKTANSRLKDLDILFSILAPLEPHHKDLLSYYIGKNA</sequence>
<dbReference type="GO" id="GO:0005876">
    <property type="term" value="C:spindle microtubule"/>
    <property type="evidence" value="ECO:0007669"/>
    <property type="project" value="TreeGrafter"/>
</dbReference>
<feature type="compositionally biased region" description="Polar residues" evidence="6">
    <location>
        <begin position="616"/>
        <end position="626"/>
    </location>
</feature>
<feature type="compositionally biased region" description="Low complexity" evidence="6">
    <location>
        <begin position="676"/>
        <end position="694"/>
    </location>
</feature>
<proteinExistence type="inferred from homology"/>
<feature type="compositionally biased region" description="Polar residues" evidence="6">
    <location>
        <begin position="782"/>
        <end position="792"/>
    </location>
</feature>
<evidence type="ECO:0000256" key="3">
    <source>
        <dbReference type="ARBA" id="ARBA00022618"/>
    </source>
</evidence>
<keyword evidence="5" id="KW-0498">Mitosis</keyword>
<dbReference type="InterPro" id="IPR011989">
    <property type="entry name" value="ARM-like"/>
</dbReference>
<dbReference type="GO" id="GO:0005881">
    <property type="term" value="C:cytoplasmic microtubule"/>
    <property type="evidence" value="ECO:0007669"/>
    <property type="project" value="TreeGrafter"/>
</dbReference>
<keyword evidence="4" id="KW-0493">Microtubule</keyword>
<keyword evidence="5" id="KW-0131">Cell cycle</keyword>
<evidence type="ECO:0000256" key="4">
    <source>
        <dbReference type="ARBA" id="ARBA00022701"/>
    </source>
</evidence>
<feature type="compositionally biased region" description="Polar residues" evidence="6">
    <location>
        <begin position="659"/>
        <end position="675"/>
    </location>
</feature>
<dbReference type="InterPro" id="IPR016024">
    <property type="entry name" value="ARM-type_fold"/>
</dbReference>
<evidence type="ECO:0000256" key="5">
    <source>
        <dbReference type="ARBA" id="ARBA00022776"/>
    </source>
</evidence>
<dbReference type="GO" id="GO:0051301">
    <property type="term" value="P:cell division"/>
    <property type="evidence" value="ECO:0007669"/>
    <property type="project" value="UniProtKB-KW"/>
</dbReference>
<accession>A0A0P1BDV4</accession>
<dbReference type="STRING" id="401625.A0A0P1BDV4"/>
<feature type="region of interest" description="Disordered" evidence="6">
    <location>
        <begin position="272"/>
        <end position="302"/>
    </location>
</feature>
<dbReference type="PANTHER" id="PTHR21567">
    <property type="entry name" value="CLASP"/>
    <property type="match status" value="1"/>
</dbReference>
<feature type="compositionally biased region" description="Basic and acidic residues" evidence="6">
    <location>
        <begin position="585"/>
        <end position="598"/>
    </location>
</feature>
<evidence type="ECO:0000256" key="2">
    <source>
        <dbReference type="ARBA" id="ARBA00009549"/>
    </source>
</evidence>
<dbReference type="GO" id="GO:0090307">
    <property type="term" value="P:mitotic spindle assembly"/>
    <property type="evidence" value="ECO:0007669"/>
    <property type="project" value="TreeGrafter"/>
</dbReference>
<dbReference type="Proteomes" id="UP000054845">
    <property type="component" value="Unassembled WGS sequence"/>
</dbReference>
<feature type="compositionally biased region" description="Low complexity" evidence="6">
    <location>
        <begin position="638"/>
        <end position="650"/>
    </location>
</feature>
<feature type="compositionally biased region" description="Low complexity" evidence="6">
    <location>
        <begin position="544"/>
        <end position="559"/>
    </location>
</feature>
<dbReference type="PANTHER" id="PTHR21567:SF9">
    <property type="entry name" value="CLIP-ASSOCIATING PROTEIN"/>
    <property type="match status" value="1"/>
</dbReference>